<dbReference type="SUPFAM" id="SSF53756">
    <property type="entry name" value="UDP-Glycosyltransferase/glycogen phosphorylase"/>
    <property type="match status" value="1"/>
</dbReference>
<organism evidence="8 9">
    <name type="scientific">Actinocatenispora thailandica</name>
    <dbReference type="NCBI Taxonomy" id="227318"/>
    <lineage>
        <taxon>Bacteria</taxon>
        <taxon>Bacillati</taxon>
        <taxon>Actinomycetota</taxon>
        <taxon>Actinomycetes</taxon>
        <taxon>Micromonosporales</taxon>
        <taxon>Micromonosporaceae</taxon>
        <taxon>Actinocatenispora</taxon>
    </lineage>
</organism>
<keyword evidence="3" id="KW-1003">Cell membrane</keyword>
<dbReference type="AlphaFoldDB" id="A0A7R7DU32"/>
<evidence type="ECO:0000259" key="7">
    <source>
        <dbReference type="Pfam" id="PF00535"/>
    </source>
</evidence>
<feature type="domain" description="Glycosyltransferase 2-like" evidence="7">
    <location>
        <begin position="2"/>
        <end position="128"/>
    </location>
</feature>
<dbReference type="InterPro" id="IPR001173">
    <property type="entry name" value="Glyco_trans_2-like"/>
</dbReference>
<dbReference type="InterPro" id="IPR043149">
    <property type="entry name" value="TagF_N"/>
</dbReference>
<keyword evidence="9" id="KW-1185">Reference proteome</keyword>
<dbReference type="GO" id="GO:0005886">
    <property type="term" value="C:plasma membrane"/>
    <property type="evidence" value="ECO:0007669"/>
    <property type="project" value="UniProtKB-SubCell"/>
</dbReference>
<protein>
    <submittedName>
        <fullName evidence="8">Glycosyl transferase</fullName>
    </submittedName>
</protein>
<dbReference type="GO" id="GO:0019350">
    <property type="term" value="P:teichoic acid biosynthetic process"/>
    <property type="evidence" value="ECO:0007669"/>
    <property type="project" value="UniProtKB-KW"/>
</dbReference>
<sequence length="741" mass="82588">MYQVQGYLRECLDSLLNQRFRDIEVIAVDDRSPDHCGAIIDEYAAADSRVTAVHLPVNGGLGPARNAGLKLATGEYVWFVDSDDSIAPDSLAAIAERIAATAPDVLVVDYARTYWDGRTVRNSTAELLAGAPEVFRIGEFPQLLRVFPCAWTKIVRREFLLRHDLDFPPGYYEDLPFSYPLLCAADRIAILDQVVVHYRQRRHGSILRTSGAKHLVMIDQYQLVFERLAALGDRAAPVLPAVYARMVDHLLVLLGTSNRLGPDHPGNALRRRFFLAAARLCRAHEPAGWAPPRDIGRLRYRLLVQGSWARFSLPRTALRVLRTARGKVRGLRRRAGRLRYRAKRSLLYRYHLLQRRLPVDRNLAVYEIYWGAGYGCHNRAIYETARAIAPNVRGIWLVKPDAVASLPPGVEYAVHGTAAYYRALARAKYLFNNVNFPVSTPKRPGSVHVQTHHGTPLKAMGVDMRNSPILARQNDFAALLGKCDRWDYSISTSPYCSEVWERAYPISVRTLEYGSPRNDALATATAESAARLRAEFGIGADERVVLYAPTFREYRAGGDPLIDHRELAAALGPGCRLLIRGHHLDRGAGATVEDGRILDVSEHGDIRELYQVADVLVTDYSSAMFDYLVLDRPIVLFAPDWEVYRTVRGTYFDLLAEAPGLVTRAAGELCAALRTGSYDSAELAAVRRSFRARFCPYDDGYAAERVVRKIFLGEDPAPFGPATLSEAILPPQLVPAADNAG</sequence>
<evidence type="ECO:0000256" key="4">
    <source>
        <dbReference type="ARBA" id="ARBA00022679"/>
    </source>
</evidence>
<proteinExistence type="inferred from homology"/>
<dbReference type="GO" id="GO:0047355">
    <property type="term" value="F:CDP-glycerol glycerophosphotransferase activity"/>
    <property type="evidence" value="ECO:0007669"/>
    <property type="project" value="InterPro"/>
</dbReference>
<keyword evidence="6" id="KW-0472">Membrane</keyword>
<dbReference type="Gene3D" id="3.40.50.11820">
    <property type="match status" value="1"/>
</dbReference>
<accession>A0A7R7DU32</accession>
<keyword evidence="4 8" id="KW-0808">Transferase</keyword>
<dbReference type="InterPro" id="IPR029044">
    <property type="entry name" value="Nucleotide-diphossugar_trans"/>
</dbReference>
<name>A0A7R7DU32_9ACTN</name>
<dbReference type="Gene3D" id="3.90.550.10">
    <property type="entry name" value="Spore Coat Polysaccharide Biosynthesis Protein SpsA, Chain A"/>
    <property type="match status" value="1"/>
</dbReference>
<comment type="subcellular location">
    <subcellularLocation>
        <location evidence="1">Cell membrane</location>
        <topology evidence="1">Peripheral membrane protein</topology>
    </subcellularLocation>
</comment>
<evidence type="ECO:0000256" key="3">
    <source>
        <dbReference type="ARBA" id="ARBA00022475"/>
    </source>
</evidence>
<gene>
    <name evidence="8" type="ORF">Athai_49750</name>
</gene>
<dbReference type="Pfam" id="PF04464">
    <property type="entry name" value="Glyphos_transf"/>
    <property type="match status" value="1"/>
</dbReference>
<dbReference type="InterPro" id="IPR043148">
    <property type="entry name" value="TagF_C"/>
</dbReference>
<dbReference type="InterPro" id="IPR007554">
    <property type="entry name" value="Glycerophosphate_synth"/>
</dbReference>
<evidence type="ECO:0000313" key="9">
    <source>
        <dbReference type="Proteomes" id="UP000611640"/>
    </source>
</evidence>
<evidence type="ECO:0000256" key="6">
    <source>
        <dbReference type="ARBA" id="ARBA00023136"/>
    </source>
</evidence>
<dbReference type="KEGG" id="atl:Athai_49750"/>
<evidence type="ECO:0000256" key="1">
    <source>
        <dbReference type="ARBA" id="ARBA00004202"/>
    </source>
</evidence>
<evidence type="ECO:0000256" key="2">
    <source>
        <dbReference type="ARBA" id="ARBA00010488"/>
    </source>
</evidence>
<dbReference type="Proteomes" id="UP000611640">
    <property type="component" value="Chromosome"/>
</dbReference>
<dbReference type="FunFam" id="3.90.550.10:FF:000196">
    <property type="entry name" value="Glycosyl transferase"/>
    <property type="match status" value="1"/>
</dbReference>
<dbReference type="Gene3D" id="3.40.50.12580">
    <property type="match status" value="1"/>
</dbReference>
<dbReference type="PANTHER" id="PTHR37316">
    <property type="entry name" value="TEICHOIC ACID GLYCEROL-PHOSPHATE PRIMASE"/>
    <property type="match status" value="1"/>
</dbReference>
<dbReference type="EMBL" id="AP023355">
    <property type="protein sequence ID" value="BCJ37472.1"/>
    <property type="molecule type" value="Genomic_DNA"/>
</dbReference>
<evidence type="ECO:0000313" key="8">
    <source>
        <dbReference type="EMBL" id="BCJ37472.1"/>
    </source>
</evidence>
<comment type="similarity">
    <text evidence="2">Belongs to the CDP-glycerol glycerophosphotransferase family.</text>
</comment>
<reference evidence="8 9" key="1">
    <citation type="submission" date="2020-08" db="EMBL/GenBank/DDBJ databases">
        <title>Whole genome shotgun sequence of Actinocatenispora thailandica NBRC 105041.</title>
        <authorList>
            <person name="Komaki H."/>
            <person name="Tamura T."/>
        </authorList>
    </citation>
    <scope>NUCLEOTIDE SEQUENCE [LARGE SCALE GENOMIC DNA]</scope>
    <source>
        <strain evidence="8 9">NBRC 105041</strain>
    </source>
</reference>
<keyword evidence="5" id="KW-0777">Teichoic acid biosynthesis</keyword>
<dbReference type="PANTHER" id="PTHR37316:SF3">
    <property type="entry name" value="TEICHOIC ACID GLYCEROL-PHOSPHATE TRANSFERASE"/>
    <property type="match status" value="1"/>
</dbReference>
<dbReference type="CDD" id="cd00761">
    <property type="entry name" value="Glyco_tranf_GTA_type"/>
    <property type="match status" value="1"/>
</dbReference>
<evidence type="ECO:0000256" key="5">
    <source>
        <dbReference type="ARBA" id="ARBA00022944"/>
    </source>
</evidence>
<dbReference type="SUPFAM" id="SSF53448">
    <property type="entry name" value="Nucleotide-diphospho-sugar transferases"/>
    <property type="match status" value="1"/>
</dbReference>
<dbReference type="Pfam" id="PF00535">
    <property type="entry name" value="Glycos_transf_2"/>
    <property type="match status" value="1"/>
</dbReference>
<dbReference type="InterPro" id="IPR051612">
    <property type="entry name" value="Teichoic_Acid_Biosynth"/>
</dbReference>